<dbReference type="Proteomes" id="UP001169862">
    <property type="component" value="Unassembled WGS sequence"/>
</dbReference>
<dbReference type="GO" id="GO:0016787">
    <property type="term" value="F:hydrolase activity"/>
    <property type="evidence" value="ECO:0007669"/>
    <property type="project" value="UniProtKB-ARBA"/>
</dbReference>
<comment type="cofactor">
    <cofactor evidence="1">
        <name>Fe(2+)</name>
        <dbReference type="ChEBI" id="CHEBI:29033"/>
    </cofactor>
</comment>
<evidence type="ECO:0000256" key="2">
    <source>
        <dbReference type="ARBA" id="ARBA00022723"/>
    </source>
</evidence>
<organism evidence="10 11">
    <name type="scientific">Neptunomonas phycophila</name>
    <dbReference type="NCBI Taxonomy" id="1572645"/>
    <lineage>
        <taxon>Bacteria</taxon>
        <taxon>Pseudomonadati</taxon>
        <taxon>Pseudomonadota</taxon>
        <taxon>Gammaproteobacteria</taxon>
        <taxon>Oceanospirillales</taxon>
        <taxon>Oceanospirillaceae</taxon>
        <taxon>Neptunomonas</taxon>
    </lineage>
</organism>
<dbReference type="RefSeq" id="WP_303548684.1">
    <property type="nucleotide sequence ID" value="NZ_JAUOPG010000002.1"/>
</dbReference>
<dbReference type="InterPro" id="IPR032854">
    <property type="entry name" value="ALKBH3"/>
</dbReference>
<dbReference type="EMBL" id="JAUOPG010000002">
    <property type="protein sequence ID" value="MDO6452658.1"/>
    <property type="molecule type" value="Genomic_DNA"/>
</dbReference>
<dbReference type="GO" id="GO:0016705">
    <property type="term" value="F:oxidoreductase activity, acting on paired donors, with incorporation or reduction of molecular oxygen"/>
    <property type="evidence" value="ECO:0007669"/>
    <property type="project" value="UniProtKB-ARBA"/>
</dbReference>
<evidence type="ECO:0000256" key="4">
    <source>
        <dbReference type="ARBA" id="ARBA00022842"/>
    </source>
</evidence>
<dbReference type="FunFam" id="2.60.120.590:FF:000004">
    <property type="entry name" value="DNA oxidative demethylase ALKBH2"/>
    <property type="match status" value="1"/>
</dbReference>
<keyword evidence="3" id="KW-0227">DNA damage</keyword>
<dbReference type="AlphaFoldDB" id="A0AAW7XGZ9"/>
<comment type="caution">
    <text evidence="10">The sequence shown here is derived from an EMBL/GenBank/DDBJ whole genome shotgun (WGS) entry which is preliminary data.</text>
</comment>
<proteinExistence type="predicted"/>
<feature type="domain" description="Fe2OG dioxygenase" evidence="9">
    <location>
        <begin position="124"/>
        <end position="223"/>
    </location>
</feature>
<evidence type="ECO:0000256" key="3">
    <source>
        <dbReference type="ARBA" id="ARBA00022763"/>
    </source>
</evidence>
<dbReference type="GO" id="GO:0006307">
    <property type="term" value="P:DNA alkylation repair"/>
    <property type="evidence" value="ECO:0007669"/>
    <property type="project" value="InterPro"/>
</dbReference>
<dbReference type="GO" id="GO:0046872">
    <property type="term" value="F:metal ion binding"/>
    <property type="evidence" value="ECO:0007669"/>
    <property type="project" value="UniProtKB-KW"/>
</dbReference>
<dbReference type="GO" id="GO:0140097">
    <property type="term" value="F:catalytic activity, acting on DNA"/>
    <property type="evidence" value="ECO:0007669"/>
    <property type="project" value="UniProtKB-ARBA"/>
</dbReference>
<evidence type="ECO:0000256" key="8">
    <source>
        <dbReference type="ARBA" id="ARBA00023204"/>
    </source>
</evidence>
<keyword evidence="8" id="KW-0234">DNA repair</keyword>
<evidence type="ECO:0000313" key="10">
    <source>
        <dbReference type="EMBL" id="MDO6452658.1"/>
    </source>
</evidence>
<keyword evidence="6" id="KW-0560">Oxidoreductase</keyword>
<keyword evidence="2" id="KW-0479">Metal-binding</keyword>
<gene>
    <name evidence="10" type="ORF">Q4490_03685</name>
</gene>
<reference evidence="10" key="1">
    <citation type="submission" date="2023-07" db="EMBL/GenBank/DDBJ databases">
        <title>Genome content predicts the carbon catabolic preferences of heterotrophic bacteria.</title>
        <authorList>
            <person name="Gralka M."/>
        </authorList>
    </citation>
    <scope>NUCLEOTIDE SEQUENCE</scope>
    <source>
        <strain evidence="10">I2M16</strain>
    </source>
</reference>
<keyword evidence="7" id="KW-0408">Iron</keyword>
<dbReference type="Pfam" id="PF13532">
    <property type="entry name" value="2OG-FeII_Oxy_2"/>
    <property type="match status" value="1"/>
</dbReference>
<dbReference type="PANTHER" id="PTHR31212:SF4">
    <property type="entry name" value="ALPHA-KETOGLUTARATE-DEPENDENT DIOXYGENASE ALKB HOMOLOG 3"/>
    <property type="match status" value="1"/>
</dbReference>
<evidence type="ECO:0000256" key="7">
    <source>
        <dbReference type="ARBA" id="ARBA00023004"/>
    </source>
</evidence>
<keyword evidence="5 10" id="KW-0223">Dioxygenase</keyword>
<dbReference type="InterPro" id="IPR037151">
    <property type="entry name" value="AlkB-like_sf"/>
</dbReference>
<evidence type="ECO:0000256" key="5">
    <source>
        <dbReference type="ARBA" id="ARBA00022964"/>
    </source>
</evidence>
<accession>A0AAW7XGZ9</accession>
<dbReference type="GO" id="GO:0051213">
    <property type="term" value="F:dioxygenase activity"/>
    <property type="evidence" value="ECO:0007669"/>
    <property type="project" value="UniProtKB-KW"/>
</dbReference>
<dbReference type="Gene3D" id="2.60.120.590">
    <property type="entry name" value="Alpha-ketoglutarate-dependent dioxygenase AlkB-like"/>
    <property type="match status" value="1"/>
</dbReference>
<evidence type="ECO:0000256" key="1">
    <source>
        <dbReference type="ARBA" id="ARBA00001954"/>
    </source>
</evidence>
<dbReference type="SUPFAM" id="SSF51197">
    <property type="entry name" value="Clavaminate synthase-like"/>
    <property type="match status" value="1"/>
</dbReference>
<dbReference type="GO" id="GO:0032451">
    <property type="term" value="F:demethylase activity"/>
    <property type="evidence" value="ECO:0007669"/>
    <property type="project" value="UniProtKB-ARBA"/>
</dbReference>
<evidence type="ECO:0000256" key="6">
    <source>
        <dbReference type="ARBA" id="ARBA00023002"/>
    </source>
</evidence>
<dbReference type="InterPro" id="IPR005123">
    <property type="entry name" value="Oxoglu/Fe-dep_dioxygenase_dom"/>
</dbReference>
<keyword evidence="4" id="KW-0460">Magnesium</keyword>
<sequence>MIQSCATLLTGHSMKPTTPSLFDQQNTIAEPQHIHPKQADLLLYPHFLAPAQADHYLNQLLDDTPWQQDEIRVFGKTHKIPRLQHFQGDAGIRYQYSDLILNSQPWHPQVNAIKALIYELTNYRFNSVLLNQYRHGNDKMGWHSDDEPELGPNPVIASVTLGTARKFVLKHKYDTDIAKVELVLPHGSLLIMQGTTQHFWQHAVPASRRIFTPRINLTFRSVIN</sequence>
<dbReference type="PROSITE" id="PS51471">
    <property type="entry name" value="FE2OG_OXY"/>
    <property type="match status" value="1"/>
</dbReference>
<dbReference type="PANTHER" id="PTHR31212">
    <property type="entry name" value="ALPHA-KETOGLUTARATE-DEPENDENT DIOXYGENASE ALKB HOMOLOG 3"/>
    <property type="match status" value="1"/>
</dbReference>
<evidence type="ECO:0000313" key="11">
    <source>
        <dbReference type="Proteomes" id="UP001169862"/>
    </source>
</evidence>
<name>A0AAW7XGZ9_9GAMM</name>
<evidence type="ECO:0000259" key="9">
    <source>
        <dbReference type="PROSITE" id="PS51471"/>
    </source>
</evidence>
<protein>
    <submittedName>
        <fullName evidence="10">Alpha-ketoglutarate-dependent dioxygenase AlkB</fullName>
    </submittedName>
</protein>
<dbReference type="InterPro" id="IPR027450">
    <property type="entry name" value="AlkB-like"/>
</dbReference>